<dbReference type="PANTHER" id="PTHR43872:SF1">
    <property type="entry name" value="MONOOXYGENASE, PUTATIVE (AFU_ORTHOLOGUE AFUA_8G02570)-RELATED"/>
    <property type="match status" value="1"/>
</dbReference>
<protein>
    <recommendedName>
        <fullName evidence="13">FAD-containing monooxygenase EthA</fullName>
    </recommendedName>
    <alternativeName>
        <fullName evidence="14">Prodrug activator EtaA</fullName>
    </alternativeName>
</protein>
<dbReference type="RefSeq" id="WP_003897853.1">
    <property type="nucleotide sequence ID" value="NZ_CP027541.1"/>
</dbReference>
<evidence type="ECO:0000256" key="3">
    <source>
        <dbReference type="ARBA" id="ARBA00010139"/>
    </source>
</evidence>
<reference evidence="15 16" key="1">
    <citation type="journal article" date="2013" name="Genome Announc.">
        <title>Draft genome sequence of MKD8, a conjugal recipient Mycobacterium smegmatis strain.</title>
        <authorList>
            <person name="Gray T.A."/>
            <person name="Palumbo M.J."/>
            <person name="Derbyshire K.M."/>
        </authorList>
    </citation>
    <scope>NUCLEOTIDE SEQUENCE [LARGE SCALE GENOMIC DNA]</scope>
    <source>
        <strain evidence="15 16">MKD8</strain>
    </source>
</reference>
<keyword evidence="5" id="KW-0285">Flavoprotein</keyword>
<comment type="catalytic activity">
    <reaction evidence="11">
        <text>ethionamide + NADPH + O2 + H(+) = ethionamide S-oxide + NADP(+) + H2O</text>
        <dbReference type="Rhea" id="RHEA:47616"/>
        <dbReference type="ChEBI" id="CHEBI:4885"/>
        <dbReference type="ChEBI" id="CHEBI:15377"/>
        <dbReference type="ChEBI" id="CHEBI:15378"/>
        <dbReference type="ChEBI" id="CHEBI:15379"/>
        <dbReference type="ChEBI" id="CHEBI:57783"/>
        <dbReference type="ChEBI" id="CHEBI:58349"/>
        <dbReference type="ChEBI" id="CHEBI:87805"/>
    </reaction>
</comment>
<keyword evidence="4" id="KW-1003">Cell membrane</keyword>
<dbReference type="SMR" id="A0A2U9PZU1"/>
<dbReference type="InterPro" id="IPR036188">
    <property type="entry name" value="FAD/NAD-bd_sf"/>
</dbReference>
<gene>
    <name evidence="15" type="ORF">D806_063250</name>
</gene>
<evidence type="ECO:0000256" key="1">
    <source>
        <dbReference type="ARBA" id="ARBA00001974"/>
    </source>
</evidence>
<evidence type="ECO:0000256" key="11">
    <source>
        <dbReference type="ARBA" id="ARBA00051124"/>
    </source>
</evidence>
<dbReference type="FunFam" id="3.50.50.60:FF:000228">
    <property type="entry name" value="FAD-containing monooxygenase EthA"/>
    <property type="match status" value="1"/>
</dbReference>
<evidence type="ECO:0000313" key="15">
    <source>
        <dbReference type="EMBL" id="AWT57258.1"/>
    </source>
</evidence>
<dbReference type="Proteomes" id="UP000011200">
    <property type="component" value="Chromosome"/>
</dbReference>
<sequence length="492" mass="55099">MTEHFDVVIVGAGISGISTAWHLQDRCPTKSYVILERRANIGGTWDLFKYPGIRSDSDMFTLGFRFKPWTSAKSIADGPSIWNYINEAAQENGIDKHIRTNHRVLGADWSDAENRWTITVEADGEQKQITASFLSVCSGYYNYDQGYSPEFPGADDFAGQIIHPQHWPEDLDYAGKKIVVIGSGATAVTLIPSLVNGGAAHVTMLQRSPTYIGSLPLVDPVAEKTNKYLPKNLAHFVNRWKAIAFSTAQYQLARKFPNYMRKTLMTMAQRRLPEGFDVQKHFGPRYNPWDERLCLAPNGDLFKTIRAGKADVVTDTIAKFTETGIKLTSGEELTADIIITATGLNMQLFGGASLTRNGQEVDLTETMTYKGLMLSGVPNMAITFGYTNASWTLKADLVSEFICRVLNYMDDNGFDRVEPQHPGDAVDALPFMDFNPGYFRRAMDSLPKSGSRAPWRLKQNYFFDLRMIRYDKVDEESLHFTKHRAAVSASSS</sequence>
<dbReference type="Gene3D" id="3.50.50.60">
    <property type="entry name" value="FAD/NAD(P)-binding domain"/>
    <property type="match status" value="3"/>
</dbReference>
<dbReference type="SUPFAM" id="SSF51905">
    <property type="entry name" value="FAD/NAD(P)-binding domain"/>
    <property type="match status" value="1"/>
</dbReference>
<evidence type="ECO:0000256" key="13">
    <source>
        <dbReference type="ARBA" id="ARBA00073152"/>
    </source>
</evidence>
<dbReference type="Pfam" id="PF00743">
    <property type="entry name" value="FMO-like"/>
    <property type="match status" value="1"/>
</dbReference>
<evidence type="ECO:0000256" key="7">
    <source>
        <dbReference type="ARBA" id="ARBA00022857"/>
    </source>
</evidence>
<dbReference type="AlphaFoldDB" id="A0A2U9PZU1"/>
<evidence type="ECO:0000256" key="9">
    <source>
        <dbReference type="ARBA" id="ARBA00023033"/>
    </source>
</evidence>
<comment type="cofactor">
    <cofactor evidence="1">
        <name>FAD</name>
        <dbReference type="ChEBI" id="CHEBI:57692"/>
    </cofactor>
</comment>
<keyword evidence="9 15" id="KW-0503">Monooxygenase</keyword>
<keyword evidence="6" id="KW-0274">FAD</keyword>
<evidence type="ECO:0000256" key="4">
    <source>
        <dbReference type="ARBA" id="ARBA00022475"/>
    </source>
</evidence>
<comment type="subcellular location">
    <subcellularLocation>
        <location evidence="2">Cell membrane</location>
    </subcellularLocation>
</comment>
<keyword evidence="10" id="KW-0472">Membrane</keyword>
<dbReference type="GeneID" id="93461051"/>
<evidence type="ECO:0000256" key="2">
    <source>
        <dbReference type="ARBA" id="ARBA00004236"/>
    </source>
</evidence>
<comment type="function">
    <text evidence="12">Monooxygenase able to convert a wide range of ketones to the corresponding esters or lactones via a Baeyer-Villiger oxidation reaction. Can act on long-chain aliphatic ketones (2-hexanone to 2-dodecanone) and on aromatic ketones (phenylacetone and benzylacetone). Is also able to catalyze enantioselective sulfoxidation of methyl-p-tolylsulfide. In vivo, likely functions as a BVMO, but the exact nature of the physiological substrate(s) remains to be established.</text>
</comment>
<reference evidence="16" key="2">
    <citation type="submission" date="2018-03" db="EMBL/GenBank/DDBJ databases">
        <authorList>
            <person name="Derbyshire K."/>
            <person name="Gray T.A."/>
            <person name="Champion M."/>
        </authorList>
    </citation>
    <scope>NUCLEOTIDE SEQUENCE [LARGE SCALE GENOMIC DNA]</scope>
    <source>
        <strain evidence="16">MKD8</strain>
    </source>
</reference>
<organism evidence="15 16">
    <name type="scientific">Mycolicibacterium smegmatis (strain MKD8)</name>
    <name type="common">Mycobacterium smegmatis</name>
    <dbReference type="NCBI Taxonomy" id="1214915"/>
    <lineage>
        <taxon>Bacteria</taxon>
        <taxon>Bacillati</taxon>
        <taxon>Actinomycetota</taxon>
        <taxon>Actinomycetes</taxon>
        <taxon>Mycobacteriales</taxon>
        <taxon>Mycobacteriaceae</taxon>
        <taxon>Mycolicibacterium</taxon>
    </lineage>
</organism>
<proteinExistence type="inferred from homology"/>
<evidence type="ECO:0000256" key="12">
    <source>
        <dbReference type="ARBA" id="ARBA00059740"/>
    </source>
</evidence>
<dbReference type="FunFam" id="3.50.50.60:FF:000213">
    <property type="entry name" value="FAD-containing monooxygenase EthA"/>
    <property type="match status" value="1"/>
</dbReference>
<dbReference type="GO" id="GO:0050661">
    <property type="term" value="F:NADP binding"/>
    <property type="evidence" value="ECO:0007669"/>
    <property type="project" value="InterPro"/>
</dbReference>
<dbReference type="InterPro" id="IPR020946">
    <property type="entry name" value="Flavin_mOase-like"/>
</dbReference>
<dbReference type="GO" id="GO:0004499">
    <property type="term" value="F:N,N-dimethylaniline monooxygenase activity"/>
    <property type="evidence" value="ECO:0007669"/>
    <property type="project" value="InterPro"/>
</dbReference>
<dbReference type="EMBL" id="CP027541">
    <property type="protein sequence ID" value="AWT57258.1"/>
    <property type="molecule type" value="Genomic_DNA"/>
</dbReference>
<dbReference type="Pfam" id="PF13450">
    <property type="entry name" value="NAD_binding_8"/>
    <property type="match status" value="1"/>
</dbReference>
<evidence type="ECO:0000256" key="6">
    <source>
        <dbReference type="ARBA" id="ARBA00022827"/>
    </source>
</evidence>
<comment type="similarity">
    <text evidence="3">Belongs to the FAD-binding monooxygenase family.</text>
</comment>
<evidence type="ECO:0000256" key="14">
    <source>
        <dbReference type="ARBA" id="ARBA00078392"/>
    </source>
</evidence>
<dbReference type="InterPro" id="IPR051820">
    <property type="entry name" value="FAD-binding_MO"/>
</dbReference>
<keyword evidence="8" id="KW-0560">Oxidoreductase</keyword>
<evidence type="ECO:0000256" key="5">
    <source>
        <dbReference type="ARBA" id="ARBA00022630"/>
    </source>
</evidence>
<name>A0A2U9PZU1_MYCSE</name>
<accession>A0A2U9PZU1</accession>
<dbReference type="GO" id="GO:0050660">
    <property type="term" value="F:flavin adenine dinucleotide binding"/>
    <property type="evidence" value="ECO:0007669"/>
    <property type="project" value="InterPro"/>
</dbReference>
<keyword evidence="7" id="KW-0521">NADP</keyword>
<dbReference type="PANTHER" id="PTHR43872">
    <property type="entry name" value="MONOOXYGENASE, PUTATIVE (AFU_ORTHOLOGUE AFUA_8G02570)-RELATED"/>
    <property type="match status" value="1"/>
</dbReference>
<evidence type="ECO:0000256" key="8">
    <source>
        <dbReference type="ARBA" id="ARBA00023002"/>
    </source>
</evidence>
<evidence type="ECO:0000256" key="10">
    <source>
        <dbReference type="ARBA" id="ARBA00023136"/>
    </source>
</evidence>
<dbReference type="GO" id="GO:0005886">
    <property type="term" value="C:plasma membrane"/>
    <property type="evidence" value="ECO:0007669"/>
    <property type="project" value="UniProtKB-SubCell"/>
</dbReference>
<evidence type="ECO:0000313" key="16">
    <source>
        <dbReference type="Proteomes" id="UP000011200"/>
    </source>
</evidence>